<dbReference type="EMBL" id="JAPDFR010000001">
    <property type="protein sequence ID" value="KAK0391165.1"/>
    <property type="molecule type" value="Genomic_DNA"/>
</dbReference>
<evidence type="ECO:0000313" key="5">
    <source>
        <dbReference type="Proteomes" id="UP001175261"/>
    </source>
</evidence>
<evidence type="ECO:0000256" key="1">
    <source>
        <dbReference type="ARBA" id="ARBA00022443"/>
    </source>
</evidence>
<feature type="region of interest" description="Disordered" evidence="2">
    <location>
        <begin position="408"/>
        <end position="440"/>
    </location>
</feature>
<feature type="domain" description="SH3" evidence="3">
    <location>
        <begin position="738"/>
        <end position="791"/>
    </location>
</feature>
<accession>A0AA39GPH3</accession>
<dbReference type="CDD" id="cd00174">
    <property type="entry name" value="SH3"/>
    <property type="match status" value="1"/>
</dbReference>
<proteinExistence type="predicted"/>
<protein>
    <recommendedName>
        <fullName evidence="3">SH3 domain-containing protein</fullName>
    </recommendedName>
</protein>
<name>A0AA39GPH3_SARSR</name>
<dbReference type="InterPro" id="IPR036028">
    <property type="entry name" value="SH3-like_dom_sf"/>
</dbReference>
<feature type="compositionally biased region" description="Low complexity" evidence="2">
    <location>
        <begin position="362"/>
        <end position="380"/>
    </location>
</feature>
<reference evidence="4" key="1">
    <citation type="submission" date="2022-10" db="EMBL/GenBank/DDBJ databases">
        <title>Determination and structural analysis of whole genome sequence of Sarocladium strictum F4-1.</title>
        <authorList>
            <person name="Hu L."/>
            <person name="Jiang Y."/>
        </authorList>
    </citation>
    <scope>NUCLEOTIDE SEQUENCE</scope>
    <source>
        <strain evidence="4">F4-1</strain>
    </source>
</reference>
<feature type="compositionally biased region" description="Pro residues" evidence="2">
    <location>
        <begin position="213"/>
        <end position="225"/>
    </location>
</feature>
<evidence type="ECO:0000313" key="4">
    <source>
        <dbReference type="EMBL" id="KAK0391165.1"/>
    </source>
</evidence>
<sequence>MATNMDDIGHLVITPFQEVVEKGKTAVENAGDSQPMAKAALSLVKEGERALKKIEPLCKKYVAEFGVNFRDALRENDEIAEYRTMLNDLLWEFDDFIDDADCFDAEKFAELQAASRKAAPKIYDILMRMKLEAPYDDLSPVGSLPHSIGTQQSYASRPSTAFLTHMDQHQQPASPAPAIEPRPDSGIYTIEDATSQLKRLMAFEDGFEERPAPLQPSPQRQPPAIPSTNPWDVNVMPPVDETRSMSDAGFERRPEVSRDGAESPIDPSISPVPGPPDAQRRQVVTPVQQEPANHVGNESAMSEDDDRNYLPSSGSQPSSPGRERRYSPFPPPSARPRTVAKISQLATSIPEDSVINGTGGLSISQPPASAASSQEPNSPEHTGHGIGYAVSSNFAGFEQTYRPTIISHHTQGSTSETVASPQISPRIRPVQDDSEGLQVAPSHNRLDQEMLIPVDADLKEERTSSSPLPLAGDCSITPQSSFWLAKGFCDGAKEVSRGGIGIKKTKKPVGFTTSATVARCTSCMCELDFKDIENDVNKLESGTFSRGSISYRIRFLQKSHIAAKRVDDVQYGCLFCLQQGHTLDESDATVFFSPRALMDHIARHPRPLPDVPGVVTIDGPEVPPNLANDFDIHLKKPSVPHPVIEVRSEIISLPSGMTKEPARRLFGQRLLFDRTPALELAQGARITGLTWPARYNGEWAYGWHDGVYATVPTDLLKLDTPPSQHVKLGGTSMIRARARWRFNPGKDKGSDWLKFDKNDVIKNITWSYFDHWCWSGTNAKGKWGIFPQAFIDTNTLEEPMGLNRAISLSDEKNRSTSLIARFSRRQSGSHNSSPQQGMRPPSVAGSTSSHESRGMQPHMGRGSCGDVHAS</sequence>
<dbReference type="InterPro" id="IPR001452">
    <property type="entry name" value="SH3_domain"/>
</dbReference>
<dbReference type="Pfam" id="PF14604">
    <property type="entry name" value="SH3_9"/>
    <property type="match status" value="1"/>
</dbReference>
<feature type="compositionally biased region" description="Polar residues" evidence="2">
    <location>
        <begin position="825"/>
        <end position="836"/>
    </location>
</feature>
<evidence type="ECO:0000256" key="2">
    <source>
        <dbReference type="SAM" id="MobiDB-lite"/>
    </source>
</evidence>
<organism evidence="4 5">
    <name type="scientific">Sarocladium strictum</name>
    <name type="common">Black bundle disease fungus</name>
    <name type="synonym">Acremonium strictum</name>
    <dbReference type="NCBI Taxonomy" id="5046"/>
    <lineage>
        <taxon>Eukaryota</taxon>
        <taxon>Fungi</taxon>
        <taxon>Dikarya</taxon>
        <taxon>Ascomycota</taxon>
        <taxon>Pezizomycotina</taxon>
        <taxon>Sordariomycetes</taxon>
        <taxon>Hypocreomycetidae</taxon>
        <taxon>Hypocreales</taxon>
        <taxon>Sarocladiaceae</taxon>
        <taxon>Sarocladium</taxon>
    </lineage>
</organism>
<keyword evidence="5" id="KW-1185">Reference proteome</keyword>
<dbReference type="SUPFAM" id="SSF50044">
    <property type="entry name" value="SH3-domain"/>
    <property type="match status" value="1"/>
</dbReference>
<feature type="region of interest" description="Disordered" evidence="2">
    <location>
        <begin position="822"/>
        <end position="870"/>
    </location>
</feature>
<feature type="compositionally biased region" description="Polar residues" evidence="2">
    <location>
        <begin position="408"/>
        <end position="423"/>
    </location>
</feature>
<evidence type="ECO:0000259" key="3">
    <source>
        <dbReference type="Pfam" id="PF14604"/>
    </source>
</evidence>
<dbReference type="Proteomes" id="UP001175261">
    <property type="component" value="Unassembled WGS sequence"/>
</dbReference>
<dbReference type="AlphaFoldDB" id="A0AA39GPH3"/>
<feature type="compositionally biased region" description="Basic and acidic residues" evidence="2">
    <location>
        <begin position="240"/>
        <end position="261"/>
    </location>
</feature>
<feature type="compositionally biased region" description="Low complexity" evidence="2">
    <location>
        <begin position="311"/>
        <end position="320"/>
    </location>
</feature>
<keyword evidence="1" id="KW-0728">SH3 domain</keyword>
<feature type="region of interest" description="Disordered" evidence="2">
    <location>
        <begin position="209"/>
        <end position="387"/>
    </location>
</feature>
<gene>
    <name evidence="4" type="ORF">NLU13_0666</name>
</gene>
<comment type="caution">
    <text evidence="4">The sequence shown here is derived from an EMBL/GenBank/DDBJ whole genome shotgun (WGS) entry which is preliminary data.</text>
</comment>
<dbReference type="Gene3D" id="2.30.30.40">
    <property type="entry name" value="SH3 Domains"/>
    <property type="match status" value="1"/>
</dbReference>